<dbReference type="GO" id="GO:0031992">
    <property type="term" value="F:energy transducer activity"/>
    <property type="evidence" value="ECO:0007669"/>
    <property type="project" value="TreeGrafter"/>
</dbReference>
<protein>
    <submittedName>
        <fullName evidence="13">Energy transducer TonB</fullName>
    </submittedName>
</protein>
<dbReference type="AlphaFoldDB" id="A0AAW6UJQ6"/>
<keyword evidence="6 11" id="KW-0812">Transmembrane</keyword>
<dbReference type="Pfam" id="PF03544">
    <property type="entry name" value="TonB_C"/>
    <property type="match status" value="1"/>
</dbReference>
<gene>
    <name evidence="13" type="ORF">OGX73_16585</name>
</gene>
<evidence type="ECO:0000313" key="13">
    <source>
        <dbReference type="EMBL" id="MDI9094242.1"/>
    </source>
</evidence>
<evidence type="ECO:0000256" key="7">
    <source>
        <dbReference type="ARBA" id="ARBA00022927"/>
    </source>
</evidence>
<name>A0AAW6UJQ6_PRORE</name>
<evidence type="ECO:0000256" key="10">
    <source>
        <dbReference type="SAM" id="MobiDB-lite"/>
    </source>
</evidence>
<dbReference type="GO" id="GO:0098797">
    <property type="term" value="C:plasma membrane protein complex"/>
    <property type="evidence" value="ECO:0007669"/>
    <property type="project" value="TreeGrafter"/>
</dbReference>
<feature type="transmembrane region" description="Helical" evidence="11">
    <location>
        <begin position="20"/>
        <end position="37"/>
    </location>
</feature>
<evidence type="ECO:0000256" key="8">
    <source>
        <dbReference type="ARBA" id="ARBA00022989"/>
    </source>
</evidence>
<dbReference type="SUPFAM" id="SSF74653">
    <property type="entry name" value="TolA/TonB C-terminal domain"/>
    <property type="match status" value="1"/>
</dbReference>
<dbReference type="NCBIfam" id="TIGR01352">
    <property type="entry name" value="tonB_Cterm"/>
    <property type="match status" value="1"/>
</dbReference>
<proteinExistence type="inferred from homology"/>
<dbReference type="RefSeq" id="WP_196732142.1">
    <property type="nucleotide sequence ID" value="NZ_JADSTA010000011.1"/>
</dbReference>
<evidence type="ECO:0000256" key="1">
    <source>
        <dbReference type="ARBA" id="ARBA00004383"/>
    </source>
</evidence>
<comment type="subcellular location">
    <subcellularLocation>
        <location evidence="1">Cell inner membrane</location>
        <topology evidence="1">Single-pass membrane protein</topology>
        <orientation evidence="1">Periplasmic side</orientation>
    </subcellularLocation>
</comment>
<evidence type="ECO:0000256" key="11">
    <source>
        <dbReference type="SAM" id="Phobius"/>
    </source>
</evidence>
<dbReference type="EMBL" id="JAOWIN010000013">
    <property type="protein sequence ID" value="MDI9094242.1"/>
    <property type="molecule type" value="Genomic_DNA"/>
</dbReference>
<comment type="caution">
    <text evidence="13">The sequence shown here is derived from an EMBL/GenBank/DDBJ whole genome shotgun (WGS) entry which is preliminary data.</text>
</comment>
<feature type="compositionally biased region" description="Polar residues" evidence="10">
    <location>
        <begin position="103"/>
        <end position="115"/>
    </location>
</feature>
<evidence type="ECO:0000259" key="12">
    <source>
        <dbReference type="Pfam" id="PF03544"/>
    </source>
</evidence>
<feature type="region of interest" description="Disordered" evidence="10">
    <location>
        <begin position="60"/>
        <end position="228"/>
    </location>
</feature>
<dbReference type="InterPro" id="IPR037682">
    <property type="entry name" value="TonB_C"/>
</dbReference>
<feature type="domain" description="TonB C-terminal" evidence="12">
    <location>
        <begin position="253"/>
        <end position="331"/>
    </location>
</feature>
<accession>A0AAW6UJQ6</accession>
<reference evidence="13" key="1">
    <citation type="submission" date="2022-10" db="EMBL/GenBank/DDBJ databases">
        <title>Bacterial isolates recovered from the One Health project in Brazil.</title>
        <authorList>
            <person name="Valiatti T.B."/>
            <person name="Santos F."/>
            <person name="Cayo R."/>
            <person name="Gales A.C."/>
        </authorList>
    </citation>
    <scope>NUCLEOTIDE SEQUENCE</scope>
    <source>
        <strain evidence="13">PVR188</strain>
    </source>
</reference>
<organism evidence="13 14">
    <name type="scientific">Providencia rettgeri</name>
    <dbReference type="NCBI Taxonomy" id="587"/>
    <lineage>
        <taxon>Bacteria</taxon>
        <taxon>Pseudomonadati</taxon>
        <taxon>Pseudomonadota</taxon>
        <taxon>Gammaproteobacteria</taxon>
        <taxon>Enterobacterales</taxon>
        <taxon>Morganellaceae</taxon>
        <taxon>Providencia</taxon>
    </lineage>
</organism>
<dbReference type="InterPro" id="IPR051045">
    <property type="entry name" value="TonB-dependent_transducer"/>
</dbReference>
<evidence type="ECO:0000256" key="5">
    <source>
        <dbReference type="ARBA" id="ARBA00022519"/>
    </source>
</evidence>
<evidence type="ECO:0000313" key="14">
    <source>
        <dbReference type="Proteomes" id="UP001159001"/>
    </source>
</evidence>
<dbReference type="InterPro" id="IPR006260">
    <property type="entry name" value="TonB/TolA_C"/>
</dbReference>
<evidence type="ECO:0000256" key="9">
    <source>
        <dbReference type="ARBA" id="ARBA00023136"/>
    </source>
</evidence>
<sequence length="333" mass="36144">MIKTGNVSVTINPFFRYKLALALSLVIHIIAIMFIALQTGRAVPIIEGVETITLSLGGQMGSSGGTGEQSNKKQVQSHEVISESPSKAEAASQQKQMSKSQPNESKIPSKTQLKNSLIPVNIPVDNTVESPLLTQKTKEKTKPKISQSVQGKKPKEQSKLLNNNTKNNTENQLIANKISHETQQGSQEAAKEIPLHSTAENQSSTSPSASESGQSGKGNNRLSGNSQFAANGDGSYTALGSSGISYTILQDAAPRYPKEARSLGYTKVVKVQIRLLVGLDGQIESVEILNNKIPDLGFREEAVKAIKKMAFKPIIYQGQNIKMYFKKTVIFQY</sequence>
<feature type="compositionally biased region" description="Low complexity" evidence="10">
    <location>
        <begin position="82"/>
        <end position="102"/>
    </location>
</feature>
<evidence type="ECO:0000256" key="2">
    <source>
        <dbReference type="ARBA" id="ARBA00006555"/>
    </source>
</evidence>
<dbReference type="PANTHER" id="PTHR33446:SF2">
    <property type="entry name" value="PROTEIN TONB"/>
    <property type="match status" value="1"/>
</dbReference>
<evidence type="ECO:0000256" key="6">
    <source>
        <dbReference type="ARBA" id="ARBA00022692"/>
    </source>
</evidence>
<feature type="compositionally biased region" description="Polar residues" evidence="10">
    <location>
        <begin position="198"/>
        <end position="228"/>
    </location>
</feature>
<dbReference type="GO" id="GO:0015031">
    <property type="term" value="P:protein transport"/>
    <property type="evidence" value="ECO:0007669"/>
    <property type="project" value="UniProtKB-KW"/>
</dbReference>
<keyword evidence="3" id="KW-0813">Transport</keyword>
<dbReference type="Gene3D" id="3.30.1150.10">
    <property type="match status" value="1"/>
</dbReference>
<comment type="similarity">
    <text evidence="2">Belongs to the TonB family.</text>
</comment>
<keyword evidence="8 11" id="KW-1133">Transmembrane helix</keyword>
<keyword evidence="9 11" id="KW-0472">Membrane</keyword>
<evidence type="ECO:0000256" key="3">
    <source>
        <dbReference type="ARBA" id="ARBA00022448"/>
    </source>
</evidence>
<dbReference type="Proteomes" id="UP001159001">
    <property type="component" value="Unassembled WGS sequence"/>
</dbReference>
<dbReference type="GO" id="GO:0055085">
    <property type="term" value="P:transmembrane transport"/>
    <property type="evidence" value="ECO:0007669"/>
    <property type="project" value="InterPro"/>
</dbReference>
<evidence type="ECO:0000256" key="4">
    <source>
        <dbReference type="ARBA" id="ARBA00022475"/>
    </source>
</evidence>
<feature type="compositionally biased region" description="Low complexity" evidence="10">
    <location>
        <begin position="159"/>
        <end position="169"/>
    </location>
</feature>
<keyword evidence="4" id="KW-1003">Cell membrane</keyword>
<keyword evidence="5" id="KW-0997">Cell inner membrane</keyword>
<dbReference type="PANTHER" id="PTHR33446">
    <property type="entry name" value="PROTEIN TONB-RELATED"/>
    <property type="match status" value="1"/>
</dbReference>
<keyword evidence="7" id="KW-0653">Protein transport</keyword>